<feature type="compositionally biased region" description="Polar residues" evidence="1">
    <location>
        <begin position="1"/>
        <end position="11"/>
    </location>
</feature>
<reference evidence="3" key="1">
    <citation type="submission" date="2015-03" db="EMBL/GenBank/DDBJ databases">
        <authorList>
            <consortium name="Pathogen Informatics"/>
        </authorList>
    </citation>
    <scope>NUCLEOTIDE SEQUENCE [LARGE SCALE GENOMIC DNA]</scope>
    <source>
        <strain evidence="3">K00500041</strain>
    </source>
</reference>
<dbReference type="Proteomes" id="UP000038802">
    <property type="component" value="Unassembled WGS sequence"/>
</dbReference>
<feature type="region of interest" description="Disordered" evidence="1">
    <location>
        <begin position="1"/>
        <end position="23"/>
    </location>
</feature>
<dbReference type="AlphaFoldDB" id="A0A0U0QNR0"/>
<sequence length="70" mass="8108">MSISVSSNPPVNRTIHAMADPGSRVTWRPRQYQGASRHRWGGKPNGRQRCRLRTRRFGMAHSNIRIARIR</sequence>
<organism evidence="2 3">
    <name type="scientific">Mycobacterium tuberculosis</name>
    <dbReference type="NCBI Taxonomy" id="1773"/>
    <lineage>
        <taxon>Bacteria</taxon>
        <taxon>Bacillati</taxon>
        <taxon>Actinomycetota</taxon>
        <taxon>Actinomycetes</taxon>
        <taxon>Mycobacteriales</taxon>
        <taxon>Mycobacteriaceae</taxon>
        <taxon>Mycobacterium</taxon>
        <taxon>Mycobacterium tuberculosis complex</taxon>
    </lineage>
</organism>
<dbReference type="EMBL" id="CSAE01000038">
    <property type="protein sequence ID" value="COV13525.1"/>
    <property type="molecule type" value="Genomic_DNA"/>
</dbReference>
<evidence type="ECO:0000256" key="1">
    <source>
        <dbReference type="SAM" id="MobiDB-lite"/>
    </source>
</evidence>
<gene>
    <name evidence="2" type="ORF">ERS007703_00618</name>
</gene>
<name>A0A0U0QNR0_MYCTX</name>
<accession>A0A0U0QNR0</accession>
<evidence type="ECO:0000313" key="3">
    <source>
        <dbReference type="Proteomes" id="UP000038802"/>
    </source>
</evidence>
<evidence type="ECO:0000313" key="2">
    <source>
        <dbReference type="EMBL" id="COV13525.1"/>
    </source>
</evidence>
<proteinExistence type="predicted"/>
<protein>
    <submittedName>
        <fullName evidence="2">Uncharacterized protein</fullName>
    </submittedName>
</protein>